<dbReference type="Gene3D" id="1.10.510.10">
    <property type="entry name" value="Transferase(Phosphotransferase) domain 1"/>
    <property type="match status" value="1"/>
</dbReference>
<accession>A0AAD1UA88</accession>
<protein>
    <recommendedName>
        <fullName evidence="2">non-specific serine/threonine protein kinase</fullName>
        <ecNumber evidence="2">2.7.11.1</ecNumber>
    </recommendedName>
</protein>
<comment type="catalytic activity">
    <reaction evidence="8">
        <text>L-threonyl-[protein] + ATP = O-phospho-L-threonyl-[protein] + ADP + H(+)</text>
        <dbReference type="Rhea" id="RHEA:46608"/>
        <dbReference type="Rhea" id="RHEA-COMP:11060"/>
        <dbReference type="Rhea" id="RHEA-COMP:11605"/>
        <dbReference type="ChEBI" id="CHEBI:15378"/>
        <dbReference type="ChEBI" id="CHEBI:30013"/>
        <dbReference type="ChEBI" id="CHEBI:30616"/>
        <dbReference type="ChEBI" id="CHEBI:61977"/>
        <dbReference type="ChEBI" id="CHEBI:456216"/>
        <dbReference type="EC" id="2.7.11.1"/>
    </reaction>
</comment>
<dbReference type="AlphaFoldDB" id="A0AAD1UA88"/>
<keyword evidence="4" id="KW-0808">Transferase</keyword>
<dbReference type="Gene3D" id="3.30.200.20">
    <property type="entry name" value="Phosphorylase Kinase, domain 1"/>
    <property type="match status" value="1"/>
</dbReference>
<evidence type="ECO:0000256" key="6">
    <source>
        <dbReference type="ARBA" id="ARBA00022777"/>
    </source>
</evidence>
<evidence type="ECO:0000256" key="3">
    <source>
        <dbReference type="ARBA" id="ARBA00022527"/>
    </source>
</evidence>
<keyword evidence="6" id="KW-0418">Kinase</keyword>
<evidence type="ECO:0000313" key="14">
    <source>
        <dbReference type="EMBL" id="CAI2365278.1"/>
    </source>
</evidence>
<keyword evidence="5 10" id="KW-0547">Nucleotide-binding</keyword>
<name>A0AAD1UA88_EUPCR</name>
<comment type="similarity">
    <text evidence="1">Belongs to the protein kinase superfamily. NEK Ser/Thr protein kinase family. NIMA subfamily.</text>
</comment>
<dbReference type="FunFam" id="3.30.200.20:FF:000097">
    <property type="entry name" value="Probable serine/threonine-protein kinase nek1"/>
    <property type="match status" value="1"/>
</dbReference>
<dbReference type="InterPro" id="IPR051131">
    <property type="entry name" value="NEK_Ser/Thr_kinase_NIMA"/>
</dbReference>
<keyword evidence="15" id="KW-1185">Reference proteome</keyword>
<dbReference type="InterPro" id="IPR000719">
    <property type="entry name" value="Prot_kinase_dom"/>
</dbReference>
<feature type="region of interest" description="Disordered" evidence="12">
    <location>
        <begin position="385"/>
        <end position="421"/>
    </location>
</feature>
<dbReference type="InterPro" id="IPR017441">
    <property type="entry name" value="Protein_kinase_ATP_BS"/>
</dbReference>
<evidence type="ECO:0000256" key="9">
    <source>
        <dbReference type="ARBA" id="ARBA00048679"/>
    </source>
</evidence>
<evidence type="ECO:0000256" key="10">
    <source>
        <dbReference type="PROSITE-ProRule" id="PRU10141"/>
    </source>
</evidence>
<reference evidence="14" key="1">
    <citation type="submission" date="2023-07" db="EMBL/GenBank/DDBJ databases">
        <authorList>
            <consortium name="AG Swart"/>
            <person name="Singh M."/>
            <person name="Singh A."/>
            <person name="Seah K."/>
            <person name="Emmerich C."/>
        </authorList>
    </citation>
    <scope>NUCLEOTIDE SEQUENCE</scope>
    <source>
        <strain evidence="14">DP1</strain>
    </source>
</reference>
<evidence type="ECO:0000256" key="12">
    <source>
        <dbReference type="SAM" id="MobiDB-lite"/>
    </source>
</evidence>
<gene>
    <name evidence="14" type="ORF">ECRASSUSDP1_LOCUS6628</name>
</gene>
<proteinExistence type="inferred from homology"/>
<evidence type="ECO:0000256" key="8">
    <source>
        <dbReference type="ARBA" id="ARBA00047899"/>
    </source>
</evidence>
<dbReference type="PANTHER" id="PTHR44899">
    <property type="entry name" value="CAMK FAMILY PROTEIN KINASE"/>
    <property type="match status" value="1"/>
</dbReference>
<feature type="domain" description="Protein kinase" evidence="13">
    <location>
        <begin position="4"/>
        <end position="261"/>
    </location>
</feature>
<dbReference type="GO" id="GO:0005524">
    <property type="term" value="F:ATP binding"/>
    <property type="evidence" value="ECO:0007669"/>
    <property type="project" value="UniProtKB-UniRule"/>
</dbReference>
<evidence type="ECO:0000313" key="15">
    <source>
        <dbReference type="Proteomes" id="UP001295684"/>
    </source>
</evidence>
<dbReference type="PROSITE" id="PS00107">
    <property type="entry name" value="PROTEIN_KINASE_ATP"/>
    <property type="match status" value="1"/>
</dbReference>
<keyword evidence="3 11" id="KW-0723">Serine/threonine-protein kinase</keyword>
<evidence type="ECO:0000256" key="1">
    <source>
        <dbReference type="ARBA" id="ARBA00010886"/>
    </source>
</evidence>
<dbReference type="SMART" id="SM00220">
    <property type="entry name" value="S_TKc"/>
    <property type="match status" value="1"/>
</dbReference>
<organism evidence="14 15">
    <name type="scientific">Euplotes crassus</name>
    <dbReference type="NCBI Taxonomy" id="5936"/>
    <lineage>
        <taxon>Eukaryota</taxon>
        <taxon>Sar</taxon>
        <taxon>Alveolata</taxon>
        <taxon>Ciliophora</taxon>
        <taxon>Intramacronucleata</taxon>
        <taxon>Spirotrichea</taxon>
        <taxon>Hypotrichia</taxon>
        <taxon>Euplotida</taxon>
        <taxon>Euplotidae</taxon>
        <taxon>Moneuplotes</taxon>
    </lineage>
</organism>
<dbReference type="InterPro" id="IPR008271">
    <property type="entry name" value="Ser/Thr_kinase_AS"/>
</dbReference>
<evidence type="ECO:0000259" key="13">
    <source>
        <dbReference type="PROSITE" id="PS50011"/>
    </source>
</evidence>
<evidence type="ECO:0000256" key="4">
    <source>
        <dbReference type="ARBA" id="ARBA00022679"/>
    </source>
</evidence>
<dbReference type="EC" id="2.7.11.1" evidence="2"/>
<feature type="binding site" evidence="10">
    <location>
        <position position="33"/>
    </location>
    <ligand>
        <name>ATP</name>
        <dbReference type="ChEBI" id="CHEBI:30616"/>
    </ligand>
</feature>
<comment type="caution">
    <text evidence="14">The sequence shown here is derived from an EMBL/GenBank/DDBJ whole genome shotgun (WGS) entry which is preliminary data.</text>
</comment>
<dbReference type="CDD" id="cd08215">
    <property type="entry name" value="STKc_Nek"/>
    <property type="match status" value="1"/>
</dbReference>
<dbReference type="PANTHER" id="PTHR44899:SF3">
    <property type="entry name" value="SERINE_THREONINE-PROTEIN KINASE NEK1"/>
    <property type="match status" value="1"/>
</dbReference>
<comment type="catalytic activity">
    <reaction evidence="9">
        <text>L-seryl-[protein] + ATP = O-phospho-L-seryl-[protein] + ADP + H(+)</text>
        <dbReference type="Rhea" id="RHEA:17989"/>
        <dbReference type="Rhea" id="RHEA-COMP:9863"/>
        <dbReference type="Rhea" id="RHEA-COMP:11604"/>
        <dbReference type="ChEBI" id="CHEBI:15378"/>
        <dbReference type="ChEBI" id="CHEBI:29999"/>
        <dbReference type="ChEBI" id="CHEBI:30616"/>
        <dbReference type="ChEBI" id="CHEBI:83421"/>
        <dbReference type="ChEBI" id="CHEBI:456216"/>
        <dbReference type="EC" id="2.7.11.1"/>
    </reaction>
</comment>
<evidence type="ECO:0000256" key="5">
    <source>
        <dbReference type="ARBA" id="ARBA00022741"/>
    </source>
</evidence>
<dbReference type="Pfam" id="PF00069">
    <property type="entry name" value="Pkinase"/>
    <property type="match status" value="1"/>
</dbReference>
<dbReference type="PROSITE" id="PS50011">
    <property type="entry name" value="PROTEIN_KINASE_DOM"/>
    <property type="match status" value="1"/>
</dbReference>
<sequence>MENFKVLKTLGSGSFGTVQKVQRIEDDQVYALKKVKINGMDAKDRKNALNEVRILASLDHPQIIGYKDAFFDESSKSLCMIMEYAEGGDLQKVIDDNKKSYKNIPESQIWKYCIQMINGIKYLHDNKIVHRDLKCANIFLSKDGDVKVGDLNVSKVNRAGLMFTQTGTPYYASPEVWKDKPYDSKSDIWSLGCVLYELCALKPPFTATDMKGLYSKVIKGDYSRIPYIYSDDLANVVDMCLQVSPIKRLDAKSLLRTKEIVIHLRESGIEEKKQSSTSLLDTIKLPSNFSLIKGRLPSPKYDSEDETIEPVKPKIRNYSARGKSGYDLNGNLRRRESSLSALKKFQAKPLSSNSKLNINRVGKHQHGRLLPPKSNIPAQYRKNYDRPGLQLPPVRQNAAGMPSLSRNRNGPRSIDSSRVLPLSKPYSNRSIDYEAGYKRRRADIASRQRIQQQLISKAFGLPSTPIRKLR</sequence>
<dbReference type="GO" id="GO:0004674">
    <property type="term" value="F:protein serine/threonine kinase activity"/>
    <property type="evidence" value="ECO:0007669"/>
    <property type="project" value="UniProtKB-KW"/>
</dbReference>
<dbReference type="InterPro" id="IPR011009">
    <property type="entry name" value="Kinase-like_dom_sf"/>
</dbReference>
<evidence type="ECO:0000256" key="7">
    <source>
        <dbReference type="ARBA" id="ARBA00022840"/>
    </source>
</evidence>
<evidence type="ECO:0000256" key="2">
    <source>
        <dbReference type="ARBA" id="ARBA00012513"/>
    </source>
</evidence>
<keyword evidence="7 10" id="KW-0067">ATP-binding</keyword>
<evidence type="ECO:0000256" key="11">
    <source>
        <dbReference type="RuleBase" id="RU000304"/>
    </source>
</evidence>
<dbReference type="EMBL" id="CAMPGE010006435">
    <property type="protein sequence ID" value="CAI2365278.1"/>
    <property type="molecule type" value="Genomic_DNA"/>
</dbReference>
<dbReference type="SUPFAM" id="SSF56112">
    <property type="entry name" value="Protein kinase-like (PK-like)"/>
    <property type="match status" value="1"/>
</dbReference>
<dbReference type="PROSITE" id="PS00108">
    <property type="entry name" value="PROTEIN_KINASE_ST"/>
    <property type="match status" value="1"/>
</dbReference>
<dbReference type="Proteomes" id="UP001295684">
    <property type="component" value="Unassembled WGS sequence"/>
</dbReference>
<feature type="compositionally biased region" description="Polar residues" evidence="12">
    <location>
        <begin position="404"/>
        <end position="416"/>
    </location>
</feature>